<dbReference type="GO" id="GO:0005737">
    <property type="term" value="C:cytoplasm"/>
    <property type="evidence" value="ECO:0007669"/>
    <property type="project" value="TreeGrafter"/>
</dbReference>
<keyword evidence="4" id="KW-1185">Reference proteome</keyword>
<dbReference type="KEGG" id="csa:Csal_0732"/>
<evidence type="ECO:0000313" key="3">
    <source>
        <dbReference type="EMBL" id="ABE58093.1"/>
    </source>
</evidence>
<dbReference type="AlphaFoldDB" id="Q1QZL5"/>
<sequence length="609" mass="69189">MKNSNALANLFLERSKFLLIGLTGRTGSGCTTAANILREKNPIFPEISDLRYKGESFYAGLDARRYDIVKKYAAENWRPFFYIKVSDLISAYLMTLTLTDLSKFIVESSTHDDLRISGVKKRIRNGVYNDASMRRLRMKLPRILCEKSYEVTRKSEVLRVLAGVKKFTEIFKQELDEIQAGLYVETYQAAGNSIRKVGAVSSEFKCRPFDPDKVFELPKAINKFIKSVRAVYEESFIVIDAIRNPYEARFFKDRYSAFYLVSINAPDEDREDYLSSIRKFNKDQIKKIDDIESGKYPVENDDFVSQNVKKCIEISDIHLFNPRNERDNNNILKSQLAWYVALMVHPGLISPSSMERVMQIAYTAKTNSGCISRQVGAVVTDSDSSIKAVGWNDVPHGQVPCALRSVEGVIRSFDDEVYSEYERNNKEFREKIIEVSGWYEGADLKGRNLSYCFKDVKNSVDGKGNQVHTRSLHAEENAFLQISKYGGMSVQGGSLFTTASPCELCAKKAFQLGVERIVYIDPYPGITKVHVLANGSLKPKLVQFRGAVGRGYFQLYEQTLPYKDELEYFENGGKQESGRKKDIMSSIETLEKEGLINSEEVASFMEKIG</sequence>
<dbReference type="STRING" id="290398.Csal_0732"/>
<protein>
    <submittedName>
        <fullName evidence="3">CMP/dCMP deaminase, zinc-binding protein</fullName>
    </submittedName>
</protein>
<evidence type="ECO:0000313" key="4">
    <source>
        <dbReference type="Proteomes" id="UP000000239"/>
    </source>
</evidence>
<dbReference type="EMBL" id="CP000285">
    <property type="protein sequence ID" value="ABE58093.1"/>
    <property type="molecule type" value="Genomic_DNA"/>
</dbReference>
<keyword evidence="1" id="KW-0378">Hydrolase</keyword>
<dbReference type="eggNOG" id="COG2131">
    <property type="taxonomic scope" value="Bacteria"/>
</dbReference>
<dbReference type="GO" id="GO:0004132">
    <property type="term" value="F:dCMP deaminase activity"/>
    <property type="evidence" value="ECO:0007669"/>
    <property type="project" value="TreeGrafter"/>
</dbReference>
<dbReference type="RefSeq" id="WP_011506039.1">
    <property type="nucleotide sequence ID" value="NC_007963.1"/>
</dbReference>
<feature type="domain" description="CMP/dCMP-type deaminase" evidence="2">
    <location>
        <begin position="352"/>
        <end position="539"/>
    </location>
</feature>
<dbReference type="PROSITE" id="PS51747">
    <property type="entry name" value="CYT_DCMP_DEAMINASES_2"/>
    <property type="match status" value="1"/>
</dbReference>
<proteinExistence type="predicted"/>
<reference evidence="3 4" key="1">
    <citation type="journal article" date="2011" name="Stand. Genomic Sci.">
        <title>Complete genome sequence of the halophilic and highly halotolerant Chromohalobacter salexigens type strain (1H11(T)).</title>
        <authorList>
            <person name="Copeland A."/>
            <person name="O'Connor K."/>
            <person name="Lucas S."/>
            <person name="Lapidus A."/>
            <person name="Berry K.W."/>
            <person name="Detter J.C."/>
            <person name="Del Rio T.G."/>
            <person name="Hammon N."/>
            <person name="Dalin E."/>
            <person name="Tice H."/>
            <person name="Pitluck S."/>
            <person name="Bruce D."/>
            <person name="Goodwin L."/>
            <person name="Han C."/>
            <person name="Tapia R."/>
            <person name="Saunders E."/>
            <person name="Schmutz J."/>
            <person name="Brettin T."/>
            <person name="Larimer F."/>
            <person name="Land M."/>
            <person name="Hauser L."/>
            <person name="Vargas C."/>
            <person name="Nieto J.J."/>
            <person name="Kyrpides N.C."/>
            <person name="Ivanova N."/>
            <person name="Goker M."/>
            <person name="Klenk H.P."/>
            <person name="Csonka L.N."/>
            <person name="Woyke T."/>
        </authorList>
    </citation>
    <scope>NUCLEOTIDE SEQUENCE [LARGE SCALE GENOMIC DNA]</scope>
    <source>
        <strain evidence="4">ATCC BAA-138 / DSM 3043 / CIP 106854 / NCIMB 13768 / 1H11</strain>
    </source>
</reference>
<dbReference type="Proteomes" id="UP000000239">
    <property type="component" value="Chromosome"/>
</dbReference>
<gene>
    <name evidence="3" type="ordered locus">Csal_0732</name>
</gene>
<dbReference type="InterPro" id="IPR027417">
    <property type="entry name" value="P-loop_NTPase"/>
</dbReference>
<dbReference type="Gene3D" id="3.40.140.10">
    <property type="entry name" value="Cytidine Deaminase, domain 2"/>
    <property type="match status" value="1"/>
</dbReference>
<dbReference type="HOGENOM" id="CLU_029431_0_0_6"/>
<evidence type="ECO:0000256" key="1">
    <source>
        <dbReference type="ARBA" id="ARBA00022801"/>
    </source>
</evidence>
<name>Q1QZL5_CHRI1</name>
<dbReference type="SUPFAM" id="SSF53927">
    <property type="entry name" value="Cytidine deaminase-like"/>
    <property type="match status" value="1"/>
</dbReference>
<dbReference type="Gene3D" id="3.40.50.300">
    <property type="entry name" value="P-loop containing nucleotide triphosphate hydrolases"/>
    <property type="match status" value="1"/>
</dbReference>
<dbReference type="OrthoDB" id="9788517at2"/>
<dbReference type="Pfam" id="PF00383">
    <property type="entry name" value="dCMP_cyt_deam_1"/>
    <property type="match status" value="1"/>
</dbReference>
<dbReference type="PANTHER" id="PTHR11086:SF18">
    <property type="entry name" value="DEOXYCYTIDYLATE DEAMINASE"/>
    <property type="match status" value="1"/>
</dbReference>
<evidence type="ECO:0000259" key="2">
    <source>
        <dbReference type="PROSITE" id="PS51747"/>
    </source>
</evidence>
<organism evidence="3 4">
    <name type="scientific">Chromohalobacter israelensis (strain ATCC BAA-138 / DSM 3043 / CIP 106854 / NCIMB 13768 / 1H11)</name>
    <name type="common">Chromohalobacter salexigens</name>
    <dbReference type="NCBI Taxonomy" id="290398"/>
    <lineage>
        <taxon>Bacteria</taxon>
        <taxon>Pseudomonadati</taxon>
        <taxon>Pseudomonadota</taxon>
        <taxon>Gammaproteobacteria</taxon>
        <taxon>Oceanospirillales</taxon>
        <taxon>Halomonadaceae</taxon>
        <taxon>Chromohalobacter</taxon>
    </lineage>
</organism>
<accession>Q1QZL5</accession>
<dbReference type="PANTHER" id="PTHR11086">
    <property type="entry name" value="DEOXYCYTIDYLATE DEAMINASE-RELATED"/>
    <property type="match status" value="1"/>
</dbReference>
<dbReference type="InterPro" id="IPR016193">
    <property type="entry name" value="Cytidine_deaminase-like"/>
</dbReference>
<dbReference type="GeneID" id="95336058"/>
<dbReference type="InterPro" id="IPR015517">
    <property type="entry name" value="dCMP_deaminase-rel"/>
</dbReference>
<dbReference type="NCBIfam" id="NF041025">
    <property type="entry name" value="antiphage_deaminase"/>
    <property type="match status" value="1"/>
</dbReference>
<dbReference type="InterPro" id="IPR002125">
    <property type="entry name" value="CMP_dCMP_dom"/>
</dbReference>